<dbReference type="Proteomes" id="UP000004995">
    <property type="component" value="Unassembled WGS sequence"/>
</dbReference>
<protein>
    <submittedName>
        <fullName evidence="1">Uncharacterized protein</fullName>
    </submittedName>
</protein>
<reference evidence="2" key="1">
    <citation type="journal article" date="2012" name="Nat. Biotechnol.">
        <title>Reference genome sequence of the model plant Setaria.</title>
        <authorList>
            <person name="Bennetzen J.L."/>
            <person name="Schmutz J."/>
            <person name="Wang H."/>
            <person name="Percifield R."/>
            <person name="Hawkins J."/>
            <person name="Pontaroli A.C."/>
            <person name="Estep M."/>
            <person name="Feng L."/>
            <person name="Vaughn J.N."/>
            <person name="Grimwood J."/>
            <person name="Jenkins J."/>
            <person name="Barry K."/>
            <person name="Lindquist E."/>
            <person name="Hellsten U."/>
            <person name="Deshpande S."/>
            <person name="Wang X."/>
            <person name="Wu X."/>
            <person name="Mitros T."/>
            <person name="Triplett J."/>
            <person name="Yang X."/>
            <person name="Ye C.Y."/>
            <person name="Mauro-Herrera M."/>
            <person name="Wang L."/>
            <person name="Li P."/>
            <person name="Sharma M."/>
            <person name="Sharma R."/>
            <person name="Ronald P.C."/>
            <person name="Panaud O."/>
            <person name="Kellogg E.A."/>
            <person name="Brutnell T.P."/>
            <person name="Doust A.N."/>
            <person name="Tuskan G.A."/>
            <person name="Rokhsar D."/>
            <person name="Devos K.M."/>
        </authorList>
    </citation>
    <scope>NUCLEOTIDE SEQUENCE [LARGE SCALE GENOMIC DNA]</scope>
    <source>
        <strain evidence="2">cv. Yugu1</strain>
    </source>
</reference>
<dbReference type="EMBL" id="AGNK02001332">
    <property type="status" value="NOT_ANNOTATED_CDS"/>
    <property type="molecule type" value="Genomic_DNA"/>
</dbReference>
<keyword evidence="2" id="KW-1185">Reference proteome</keyword>
<evidence type="ECO:0000313" key="2">
    <source>
        <dbReference type="Proteomes" id="UP000004995"/>
    </source>
</evidence>
<dbReference type="Gramene" id="KQL26641">
    <property type="protein sequence ID" value="KQL26641"/>
    <property type="gene ID" value="SETIT_033662mg"/>
</dbReference>
<sequence>MAAIKMVLSGQHEMAVSINQEGPPERFLEALRLIGYKDICRLLECR</sequence>
<dbReference type="EnsemblPlants" id="KQL26641">
    <property type="protein sequence ID" value="KQL26641"/>
    <property type="gene ID" value="SETIT_033662mg"/>
</dbReference>
<accession>K4A458</accession>
<dbReference type="InParanoid" id="K4A458"/>
<dbReference type="AlphaFoldDB" id="K4A458"/>
<dbReference type="HOGENOM" id="CLU_3192272_0_0_1"/>
<proteinExistence type="predicted"/>
<reference evidence="1" key="2">
    <citation type="submission" date="2018-08" db="UniProtKB">
        <authorList>
            <consortium name="EnsemblPlants"/>
        </authorList>
    </citation>
    <scope>IDENTIFICATION</scope>
    <source>
        <strain evidence="1">Yugu1</strain>
    </source>
</reference>
<organism evidence="1 2">
    <name type="scientific">Setaria italica</name>
    <name type="common">Foxtail millet</name>
    <name type="synonym">Panicum italicum</name>
    <dbReference type="NCBI Taxonomy" id="4555"/>
    <lineage>
        <taxon>Eukaryota</taxon>
        <taxon>Viridiplantae</taxon>
        <taxon>Streptophyta</taxon>
        <taxon>Embryophyta</taxon>
        <taxon>Tracheophyta</taxon>
        <taxon>Spermatophyta</taxon>
        <taxon>Magnoliopsida</taxon>
        <taxon>Liliopsida</taxon>
        <taxon>Poales</taxon>
        <taxon>Poaceae</taxon>
        <taxon>PACMAD clade</taxon>
        <taxon>Panicoideae</taxon>
        <taxon>Panicodae</taxon>
        <taxon>Paniceae</taxon>
        <taxon>Cenchrinae</taxon>
        <taxon>Setaria</taxon>
    </lineage>
</organism>
<name>K4A458_SETIT</name>
<evidence type="ECO:0000313" key="1">
    <source>
        <dbReference type="EnsemblPlants" id="KQL26641"/>
    </source>
</evidence>